<keyword evidence="4" id="KW-0408">Iron</keyword>
<dbReference type="InterPro" id="IPR037120">
    <property type="entry name" value="Haem_peroxidase_sf_animal"/>
</dbReference>
<dbReference type="GO" id="GO:0020037">
    <property type="term" value="F:heme binding"/>
    <property type="evidence" value="ECO:0007669"/>
    <property type="project" value="InterPro"/>
</dbReference>
<accession>A0AAD9ND60</accession>
<organism evidence="5 6">
    <name type="scientific">Paralvinella palmiformis</name>
    <dbReference type="NCBI Taxonomy" id="53620"/>
    <lineage>
        <taxon>Eukaryota</taxon>
        <taxon>Metazoa</taxon>
        <taxon>Spiralia</taxon>
        <taxon>Lophotrochozoa</taxon>
        <taxon>Annelida</taxon>
        <taxon>Polychaeta</taxon>
        <taxon>Sedentaria</taxon>
        <taxon>Canalipalpata</taxon>
        <taxon>Terebellida</taxon>
        <taxon>Terebelliformia</taxon>
        <taxon>Alvinellidae</taxon>
        <taxon>Paralvinella</taxon>
    </lineage>
</organism>
<reference evidence="5" key="1">
    <citation type="journal article" date="2023" name="Mol. Biol. Evol.">
        <title>Third-Generation Sequencing Reveals the Adaptive Role of the Epigenome in Three Deep-Sea Polychaetes.</title>
        <authorList>
            <person name="Perez M."/>
            <person name="Aroh O."/>
            <person name="Sun Y."/>
            <person name="Lan Y."/>
            <person name="Juniper S.K."/>
            <person name="Young C.R."/>
            <person name="Angers B."/>
            <person name="Qian P.Y."/>
        </authorList>
    </citation>
    <scope>NUCLEOTIDE SEQUENCE</scope>
    <source>
        <strain evidence="5">P08H-3</strain>
    </source>
</reference>
<dbReference type="Proteomes" id="UP001208570">
    <property type="component" value="Unassembled WGS sequence"/>
</dbReference>
<protein>
    <submittedName>
        <fullName evidence="5">Uncharacterized protein</fullName>
    </submittedName>
</protein>
<evidence type="ECO:0000256" key="3">
    <source>
        <dbReference type="ARBA" id="ARBA00023180"/>
    </source>
</evidence>
<keyword evidence="4" id="KW-0349">Heme</keyword>
<dbReference type="PROSITE" id="PS50292">
    <property type="entry name" value="PEROXIDASE_3"/>
    <property type="match status" value="1"/>
</dbReference>
<dbReference type="Pfam" id="PF03098">
    <property type="entry name" value="An_peroxidase"/>
    <property type="match status" value="1"/>
</dbReference>
<keyword evidence="4" id="KW-0479">Metal-binding</keyword>
<comment type="subcellular location">
    <subcellularLocation>
        <location evidence="1">Secreted</location>
    </subcellularLocation>
</comment>
<name>A0AAD9ND60_9ANNE</name>
<dbReference type="GO" id="GO:0004601">
    <property type="term" value="F:peroxidase activity"/>
    <property type="evidence" value="ECO:0007669"/>
    <property type="project" value="InterPro"/>
</dbReference>
<dbReference type="AlphaFoldDB" id="A0AAD9ND60"/>
<feature type="binding site" description="axial binding residue" evidence="4">
    <location>
        <position position="113"/>
    </location>
    <ligand>
        <name>heme b</name>
        <dbReference type="ChEBI" id="CHEBI:60344"/>
    </ligand>
    <ligandPart>
        <name>Fe</name>
        <dbReference type="ChEBI" id="CHEBI:18248"/>
    </ligandPart>
</feature>
<keyword evidence="2" id="KW-0964">Secreted</keyword>
<keyword evidence="6" id="KW-1185">Reference proteome</keyword>
<dbReference type="PRINTS" id="PR00457">
    <property type="entry name" value="ANPEROXIDASE"/>
</dbReference>
<sequence>IVFSIGDTRVNEFVGLTTQHTVWAREHNRIEAILNQLNPHWNGPRLFEETRRIVTAMWQWVVFNEYLPVILGPHIMRHYGIVSPAQGYSNGYQKTINPSVANSFATAAMRFGHTQIQGIMEGKDVDYTTKEYIPISTVSHNNNNDNSVDLIKCPYQDLHYSVILCATRVIRGEWNFSMPFQ</sequence>
<gene>
    <name evidence="5" type="ORF">LSH36_90g01024</name>
</gene>
<dbReference type="InterPro" id="IPR019791">
    <property type="entry name" value="Haem_peroxidase_animal"/>
</dbReference>
<feature type="non-terminal residue" evidence="5">
    <location>
        <position position="1"/>
    </location>
</feature>
<keyword evidence="3" id="KW-0325">Glycoprotein</keyword>
<evidence type="ECO:0000256" key="2">
    <source>
        <dbReference type="ARBA" id="ARBA00022525"/>
    </source>
</evidence>
<dbReference type="GO" id="GO:0006979">
    <property type="term" value="P:response to oxidative stress"/>
    <property type="evidence" value="ECO:0007669"/>
    <property type="project" value="InterPro"/>
</dbReference>
<dbReference type="EMBL" id="JAODUP010000090">
    <property type="protein sequence ID" value="KAK2162849.1"/>
    <property type="molecule type" value="Genomic_DNA"/>
</dbReference>
<dbReference type="PANTHER" id="PTHR11475">
    <property type="entry name" value="OXIDASE/PEROXIDASE"/>
    <property type="match status" value="1"/>
</dbReference>
<evidence type="ECO:0000256" key="1">
    <source>
        <dbReference type="ARBA" id="ARBA00004613"/>
    </source>
</evidence>
<evidence type="ECO:0000313" key="5">
    <source>
        <dbReference type="EMBL" id="KAK2162849.1"/>
    </source>
</evidence>
<dbReference type="PANTHER" id="PTHR11475:SF4">
    <property type="entry name" value="CHORION PEROXIDASE"/>
    <property type="match status" value="1"/>
</dbReference>
<proteinExistence type="predicted"/>
<evidence type="ECO:0000313" key="6">
    <source>
        <dbReference type="Proteomes" id="UP001208570"/>
    </source>
</evidence>
<dbReference type="Gene3D" id="1.10.640.10">
    <property type="entry name" value="Haem peroxidase domain superfamily, animal type"/>
    <property type="match status" value="1"/>
</dbReference>
<comment type="caution">
    <text evidence="5">The sequence shown here is derived from an EMBL/GenBank/DDBJ whole genome shotgun (WGS) entry which is preliminary data.</text>
</comment>
<evidence type="ECO:0000256" key="4">
    <source>
        <dbReference type="PIRSR" id="PIRSR619791-2"/>
    </source>
</evidence>
<dbReference type="GO" id="GO:0046872">
    <property type="term" value="F:metal ion binding"/>
    <property type="evidence" value="ECO:0007669"/>
    <property type="project" value="UniProtKB-KW"/>
</dbReference>
<dbReference type="GO" id="GO:0005576">
    <property type="term" value="C:extracellular region"/>
    <property type="evidence" value="ECO:0007669"/>
    <property type="project" value="UniProtKB-SubCell"/>
</dbReference>
<dbReference type="SUPFAM" id="SSF48113">
    <property type="entry name" value="Heme-dependent peroxidases"/>
    <property type="match status" value="1"/>
</dbReference>
<dbReference type="InterPro" id="IPR010255">
    <property type="entry name" value="Haem_peroxidase_sf"/>
</dbReference>